<evidence type="ECO:0000313" key="2">
    <source>
        <dbReference type="EMBL" id="KAH0742822.1"/>
    </source>
</evidence>
<accession>A0ABQ7U7D4</accession>
<feature type="compositionally biased region" description="Polar residues" evidence="1">
    <location>
        <begin position="245"/>
        <end position="258"/>
    </location>
</feature>
<feature type="region of interest" description="Disordered" evidence="1">
    <location>
        <begin position="217"/>
        <end position="258"/>
    </location>
</feature>
<organism evidence="2 3">
    <name type="scientific">Solanum tuberosum</name>
    <name type="common">Potato</name>
    <dbReference type="NCBI Taxonomy" id="4113"/>
    <lineage>
        <taxon>Eukaryota</taxon>
        <taxon>Viridiplantae</taxon>
        <taxon>Streptophyta</taxon>
        <taxon>Embryophyta</taxon>
        <taxon>Tracheophyta</taxon>
        <taxon>Spermatophyta</taxon>
        <taxon>Magnoliopsida</taxon>
        <taxon>eudicotyledons</taxon>
        <taxon>Gunneridae</taxon>
        <taxon>Pentapetalae</taxon>
        <taxon>asterids</taxon>
        <taxon>lamiids</taxon>
        <taxon>Solanales</taxon>
        <taxon>Solanaceae</taxon>
        <taxon>Solanoideae</taxon>
        <taxon>Solaneae</taxon>
        <taxon>Solanum</taxon>
    </lineage>
</organism>
<proteinExistence type="predicted"/>
<dbReference type="EMBL" id="JAIVGD010000023">
    <property type="protein sequence ID" value="KAH0742822.1"/>
    <property type="molecule type" value="Genomic_DNA"/>
</dbReference>
<reference evidence="2 3" key="1">
    <citation type="journal article" date="2021" name="bioRxiv">
        <title>Chromosome-scale and haplotype-resolved genome assembly of a tetraploid potato cultivar.</title>
        <authorList>
            <person name="Sun H."/>
            <person name="Jiao W.-B."/>
            <person name="Krause K."/>
            <person name="Campoy J.A."/>
            <person name="Goel M."/>
            <person name="Folz-Donahue K."/>
            <person name="Kukat C."/>
            <person name="Huettel B."/>
            <person name="Schneeberger K."/>
        </authorList>
    </citation>
    <scope>NUCLEOTIDE SEQUENCE [LARGE SCALE GENOMIC DNA]</scope>
    <source>
        <strain evidence="2">SolTubOtavaFocal</strain>
        <tissue evidence="2">Leaves</tissue>
    </source>
</reference>
<feature type="compositionally biased region" description="Polar residues" evidence="1">
    <location>
        <begin position="418"/>
        <end position="434"/>
    </location>
</feature>
<name>A0ABQ7U7D4_SOLTU</name>
<gene>
    <name evidence="2" type="ORF">KY290_030815</name>
</gene>
<keyword evidence="3" id="KW-1185">Reference proteome</keyword>
<feature type="compositionally biased region" description="Polar residues" evidence="1">
    <location>
        <begin position="219"/>
        <end position="232"/>
    </location>
</feature>
<comment type="caution">
    <text evidence="2">The sequence shown here is derived from an EMBL/GenBank/DDBJ whole genome shotgun (WGS) entry which is preliminary data.</text>
</comment>
<dbReference type="PANTHER" id="PTHR34222">
    <property type="entry name" value="GAG_PRE-INTEGRS DOMAIN-CONTAINING PROTEIN"/>
    <property type="match status" value="1"/>
</dbReference>
<dbReference type="Proteomes" id="UP000826656">
    <property type="component" value="Unassembled WGS sequence"/>
</dbReference>
<evidence type="ECO:0008006" key="4">
    <source>
        <dbReference type="Google" id="ProtNLM"/>
    </source>
</evidence>
<dbReference type="PANTHER" id="PTHR34222:SF99">
    <property type="entry name" value="PROTEIN, PUTATIVE-RELATED"/>
    <property type="match status" value="1"/>
</dbReference>
<feature type="compositionally biased region" description="Low complexity" evidence="1">
    <location>
        <begin position="233"/>
        <end position="244"/>
    </location>
</feature>
<sequence>MVTSWILNSLNREIVDSVAYVDSALELWTDLEDRYDQTNGAKLYQIQKEINDLIQGVLDVTTYYTKMKKLWEELSSLCIKNHCSCACNCGAKDVMHKVEQDRRLIQFLMGLNEIYTIIRGNILMMNPLPSVAQVFALLIQEEKQREFKSNNQLFVESSSLAASSSGCSLAANVSGTSKGQIFQINYSSASPNRRGRPFCDHCKRPSHIKEKCYQLHGYPQNNNRSQKSQSHGQQGYNQFQRQQQYENSSSNQAYRNNNKGKGVAANFVGLSCDSTMEQECGFGGQITNQDIGISKEQYGQLAYLLQQFQAENSGNMQTTSPAVNFACASHHMTFNKLHLTNILPLPEPMLVRLPNGYKVKVTEAPSLKRPLKIGKAHDGLYLICSDCLQKSKHSTSSENPTTCLSLHRIDRSSDNKDNITSVDSNVVTTGDDTD</sequence>
<evidence type="ECO:0000313" key="3">
    <source>
        <dbReference type="Proteomes" id="UP000826656"/>
    </source>
</evidence>
<protein>
    <recommendedName>
        <fullName evidence="4">Retrotransposon gag domain-containing protein</fullName>
    </recommendedName>
</protein>
<evidence type="ECO:0000256" key="1">
    <source>
        <dbReference type="SAM" id="MobiDB-lite"/>
    </source>
</evidence>
<feature type="region of interest" description="Disordered" evidence="1">
    <location>
        <begin position="414"/>
        <end position="434"/>
    </location>
</feature>